<evidence type="ECO:0000256" key="3">
    <source>
        <dbReference type="SAM" id="MobiDB-lite"/>
    </source>
</evidence>
<dbReference type="GO" id="GO:0008897">
    <property type="term" value="F:holo-[acyl-carrier-protein] synthase activity"/>
    <property type="evidence" value="ECO:0007669"/>
    <property type="project" value="UniProtKB-EC"/>
</dbReference>
<feature type="domain" description="4'-phosphopantetheinyl transferase N-terminal" evidence="5">
    <location>
        <begin position="40"/>
        <end position="134"/>
    </location>
</feature>
<proteinExistence type="predicted"/>
<dbReference type="Proteomes" id="UP001239445">
    <property type="component" value="Unassembled WGS sequence"/>
</dbReference>
<dbReference type="SUPFAM" id="SSF56214">
    <property type="entry name" value="4'-phosphopantetheinyl transferase"/>
    <property type="match status" value="2"/>
</dbReference>
<dbReference type="InterPro" id="IPR050559">
    <property type="entry name" value="P-Pant_transferase_sf"/>
</dbReference>
<comment type="caution">
    <text evidence="6">The sequence shown here is derived from an EMBL/GenBank/DDBJ whole genome shotgun (WGS) entry which is preliminary data.</text>
</comment>
<evidence type="ECO:0000259" key="5">
    <source>
        <dbReference type="Pfam" id="PF22624"/>
    </source>
</evidence>
<evidence type="ECO:0000256" key="2">
    <source>
        <dbReference type="ARBA" id="ARBA00022679"/>
    </source>
</evidence>
<dbReference type="Gene3D" id="3.90.470.20">
    <property type="entry name" value="4'-phosphopantetheinyl transferase domain"/>
    <property type="match status" value="2"/>
</dbReference>
<dbReference type="PANTHER" id="PTHR12215">
    <property type="entry name" value="PHOSPHOPANTETHEINE TRANSFERASE"/>
    <property type="match status" value="1"/>
</dbReference>
<reference evidence="6" key="1">
    <citation type="submission" date="2023-06" db="EMBL/GenBank/DDBJ databases">
        <title>Genome-scale phylogeny and comparative genomics of the fungal order Sordariales.</title>
        <authorList>
            <consortium name="Lawrence Berkeley National Laboratory"/>
            <person name="Hensen N."/>
            <person name="Bonometti L."/>
            <person name="Westerberg I."/>
            <person name="Brannstrom I.O."/>
            <person name="Guillou S."/>
            <person name="Cros-Aarteil S."/>
            <person name="Calhoun S."/>
            <person name="Haridas S."/>
            <person name="Kuo A."/>
            <person name="Mondo S."/>
            <person name="Pangilinan J."/>
            <person name="Riley R."/>
            <person name="Labutti K."/>
            <person name="Andreopoulos B."/>
            <person name="Lipzen A."/>
            <person name="Chen C."/>
            <person name="Yanf M."/>
            <person name="Daum C."/>
            <person name="Ng V."/>
            <person name="Clum A."/>
            <person name="Steindorff A."/>
            <person name="Ohm R."/>
            <person name="Martin F."/>
            <person name="Silar P."/>
            <person name="Natvig D."/>
            <person name="Lalanne C."/>
            <person name="Gautier V."/>
            <person name="Ament-Velasquez S.L."/>
            <person name="Kruys A."/>
            <person name="Hutchinson M.I."/>
            <person name="Powell A.J."/>
            <person name="Barry K."/>
            <person name="Miller A.N."/>
            <person name="Grigoriev I.V."/>
            <person name="Debuchy R."/>
            <person name="Gladieux P."/>
            <person name="Thoren M.H."/>
            <person name="Johannesson H."/>
        </authorList>
    </citation>
    <scope>NUCLEOTIDE SEQUENCE</scope>
    <source>
        <strain evidence="6">PSN4</strain>
    </source>
</reference>
<dbReference type="GO" id="GO:0019878">
    <property type="term" value="P:lysine biosynthetic process via aminoadipic acid"/>
    <property type="evidence" value="ECO:0007669"/>
    <property type="project" value="TreeGrafter"/>
</dbReference>
<evidence type="ECO:0000256" key="1">
    <source>
        <dbReference type="ARBA" id="ARBA00013172"/>
    </source>
</evidence>
<dbReference type="Pfam" id="PF22624">
    <property type="entry name" value="AASDHPPT_N"/>
    <property type="match status" value="1"/>
</dbReference>
<dbReference type="AlphaFoldDB" id="A0AAJ0BKB0"/>
<dbReference type="PANTHER" id="PTHR12215:SF10">
    <property type="entry name" value="L-AMINOADIPATE-SEMIALDEHYDE DEHYDROGENASE-PHOSPHOPANTETHEINYL TRANSFERASE"/>
    <property type="match status" value="1"/>
</dbReference>
<gene>
    <name evidence="6" type="ORF">QBC47DRAFT_375531</name>
</gene>
<protein>
    <recommendedName>
        <fullName evidence="1">holo-[acyl-carrier-protein] synthase</fullName>
        <ecNumber evidence="1">2.7.8.7</ecNumber>
    </recommendedName>
</protein>
<sequence length="347" mass="38503">MAAAAAADEPTIIQWLFDTRDWFPEATTTRQLETHPIASRILALLPPSERAAALRYIHIRDAKMSLASSWLKHLAIAHLLPTLPWHASVITRAPSTGKPIFQPPHTPSSSSSPSPSISLNVTHQAGLVALIASSSPDSIDLGTDLVCTSERRARDHTLISSDTFPKFIDMHADVFSPRETSYLKYQILSAVPGLAGGENNLVDAKLRAFYALWALREAYVKMTGEALLAPWLRDLEFRGFRPVAPTPAWGVPAVETTSDKENDGRSYGPQVLRDFEIWFRGERVDDVNVCLRALGPDYMIATAVRTPADKQVGLRLKLGPYRELDLFEMLEFAEARMEESTLSWPSE</sequence>
<accession>A0AAJ0BKB0</accession>
<keyword evidence="2" id="KW-0808">Transferase</keyword>
<feature type="domain" description="4'-phosphopantetheinyl transferase" evidence="4">
    <location>
        <begin position="142"/>
        <end position="232"/>
    </location>
</feature>
<evidence type="ECO:0000259" key="4">
    <source>
        <dbReference type="Pfam" id="PF01648"/>
    </source>
</evidence>
<dbReference type="InterPro" id="IPR008278">
    <property type="entry name" value="4-PPantetheinyl_Trfase_dom"/>
</dbReference>
<name>A0AAJ0BKB0_9PEZI</name>
<dbReference type="InterPro" id="IPR055066">
    <property type="entry name" value="AASDHPPT_N"/>
</dbReference>
<dbReference type="EMBL" id="MU839829">
    <property type="protein sequence ID" value="KAK1758704.1"/>
    <property type="molecule type" value="Genomic_DNA"/>
</dbReference>
<feature type="compositionally biased region" description="Low complexity" evidence="3">
    <location>
        <begin position="107"/>
        <end position="117"/>
    </location>
</feature>
<dbReference type="GO" id="GO:0005829">
    <property type="term" value="C:cytosol"/>
    <property type="evidence" value="ECO:0007669"/>
    <property type="project" value="TreeGrafter"/>
</dbReference>
<dbReference type="GO" id="GO:0000287">
    <property type="term" value="F:magnesium ion binding"/>
    <property type="evidence" value="ECO:0007669"/>
    <property type="project" value="InterPro"/>
</dbReference>
<keyword evidence="7" id="KW-1185">Reference proteome</keyword>
<evidence type="ECO:0000313" key="6">
    <source>
        <dbReference type="EMBL" id="KAK1758704.1"/>
    </source>
</evidence>
<evidence type="ECO:0000313" key="7">
    <source>
        <dbReference type="Proteomes" id="UP001239445"/>
    </source>
</evidence>
<organism evidence="6 7">
    <name type="scientific">Echria macrotheca</name>
    <dbReference type="NCBI Taxonomy" id="438768"/>
    <lineage>
        <taxon>Eukaryota</taxon>
        <taxon>Fungi</taxon>
        <taxon>Dikarya</taxon>
        <taxon>Ascomycota</taxon>
        <taxon>Pezizomycotina</taxon>
        <taxon>Sordariomycetes</taxon>
        <taxon>Sordariomycetidae</taxon>
        <taxon>Sordariales</taxon>
        <taxon>Schizotheciaceae</taxon>
        <taxon>Echria</taxon>
    </lineage>
</organism>
<feature type="region of interest" description="Disordered" evidence="3">
    <location>
        <begin position="96"/>
        <end position="117"/>
    </location>
</feature>
<dbReference type="EC" id="2.7.8.7" evidence="1"/>
<dbReference type="InterPro" id="IPR037143">
    <property type="entry name" value="4-PPantetheinyl_Trfase_dom_sf"/>
</dbReference>
<dbReference type="Pfam" id="PF01648">
    <property type="entry name" value="ACPS"/>
    <property type="match status" value="1"/>
</dbReference>